<evidence type="ECO:0000256" key="1">
    <source>
        <dbReference type="SAM" id="Phobius"/>
    </source>
</evidence>
<name>Q3SNX2_NITWN</name>
<keyword evidence="1" id="KW-0472">Membrane</keyword>
<keyword evidence="1" id="KW-0812">Transmembrane</keyword>
<dbReference type="AlphaFoldDB" id="Q3SNX2"/>
<keyword evidence="3" id="KW-1185">Reference proteome</keyword>
<evidence type="ECO:0000313" key="3">
    <source>
        <dbReference type="Proteomes" id="UP000002531"/>
    </source>
</evidence>
<protein>
    <submittedName>
        <fullName evidence="2">Uncharacterized protein</fullName>
    </submittedName>
</protein>
<dbReference type="eggNOG" id="ENOG5033MTW">
    <property type="taxonomic scope" value="Bacteria"/>
</dbReference>
<evidence type="ECO:0000313" key="2">
    <source>
        <dbReference type="EMBL" id="ABA06019.1"/>
    </source>
</evidence>
<proteinExistence type="predicted"/>
<keyword evidence="1" id="KW-1133">Transmembrane helix</keyword>
<dbReference type="KEGG" id="nwi:Nwi_2766"/>
<accession>Q3SNX2</accession>
<dbReference type="HOGENOM" id="CLU_212457_1_0_5"/>
<dbReference type="EMBL" id="CP000115">
    <property type="protein sequence ID" value="ABA06019.1"/>
    <property type="molecule type" value="Genomic_DNA"/>
</dbReference>
<sequence>MFISVLITFFIVVLVLYFISVAPLDIRGKQIARVAAIVIGVASALRFVPMF</sequence>
<reference evidence="2 3" key="1">
    <citation type="journal article" date="2006" name="Appl. Environ. Microbiol.">
        <title>Genome sequence of the chemolithoautotrophic nitrite-oxidizing bacterium Nitrobacter winogradskyi Nb-255.</title>
        <authorList>
            <person name="Starkenburg S.R."/>
            <person name="Chain P.S."/>
            <person name="Sayavedra-Soto L.A."/>
            <person name="Hauser L."/>
            <person name="Land M.L."/>
            <person name="Larimer F.W."/>
            <person name="Malfatti S.A."/>
            <person name="Klotz M.G."/>
            <person name="Bottomley P.J."/>
            <person name="Arp D.J."/>
            <person name="Hickey W.J."/>
        </authorList>
    </citation>
    <scope>NUCLEOTIDE SEQUENCE [LARGE SCALE GENOMIC DNA]</scope>
    <source>
        <strain evidence="3">ATCC 25391 / DSM 10237 / CIP 104748 / NCIMB 11846 / Nb-255</strain>
    </source>
</reference>
<organism evidence="2 3">
    <name type="scientific">Nitrobacter winogradskyi (strain ATCC 25391 / DSM 10237 / CIP 104748 / NCIMB 11846 / Nb-255)</name>
    <dbReference type="NCBI Taxonomy" id="323098"/>
    <lineage>
        <taxon>Bacteria</taxon>
        <taxon>Pseudomonadati</taxon>
        <taxon>Pseudomonadota</taxon>
        <taxon>Alphaproteobacteria</taxon>
        <taxon>Hyphomicrobiales</taxon>
        <taxon>Nitrobacteraceae</taxon>
        <taxon>Nitrobacter</taxon>
    </lineage>
</organism>
<feature type="transmembrane region" description="Helical" evidence="1">
    <location>
        <begin position="31"/>
        <end position="48"/>
    </location>
</feature>
<dbReference type="RefSeq" id="WP_011315964.1">
    <property type="nucleotide sequence ID" value="NC_007406.1"/>
</dbReference>
<gene>
    <name evidence="2" type="ordered locus">Nwi_2766</name>
</gene>
<feature type="transmembrane region" description="Helical" evidence="1">
    <location>
        <begin position="6"/>
        <end position="24"/>
    </location>
</feature>
<dbReference type="Proteomes" id="UP000002531">
    <property type="component" value="Chromosome"/>
</dbReference>